<dbReference type="InterPro" id="IPR012340">
    <property type="entry name" value="NA-bd_OB-fold"/>
</dbReference>
<dbReference type="Gene3D" id="1.10.150.280">
    <property type="entry name" value="AF1531-like domain"/>
    <property type="match status" value="1"/>
</dbReference>
<organism evidence="1">
    <name type="scientific">Candidatus Iainarchaeum sp</name>
    <dbReference type="NCBI Taxonomy" id="3101447"/>
    <lineage>
        <taxon>Archaea</taxon>
        <taxon>Candidatus Iainarchaeota</taxon>
        <taxon>Candidatus Iainarchaeia</taxon>
        <taxon>Candidatus Iainarchaeales</taxon>
        <taxon>Candidatus Iainarchaeaceae</taxon>
        <taxon>Candidatus Iainarchaeum</taxon>
    </lineage>
</organism>
<proteinExistence type="predicted"/>
<name>A0A7T9DKS4_9ARCH</name>
<protein>
    <submittedName>
        <fullName evidence="1">DUF655 domain-containing protein</fullName>
    </submittedName>
</protein>
<reference evidence="1" key="1">
    <citation type="submission" date="2020-11" db="EMBL/GenBank/DDBJ databases">
        <title>Connecting structure to function with the recovery of over 1000 high-quality activated sludge metagenome-assembled genomes encoding full-length rRNA genes using long-read sequencing.</title>
        <authorList>
            <person name="Singleton C.M."/>
            <person name="Petriglieri F."/>
            <person name="Kristensen J.M."/>
            <person name="Kirkegaard R.H."/>
            <person name="Michaelsen T.Y."/>
            <person name="Andersen M.H."/>
            <person name="Karst S.M."/>
            <person name="Dueholm M.S."/>
            <person name="Nielsen P.H."/>
            <person name="Albertsen M."/>
        </authorList>
    </citation>
    <scope>NUCLEOTIDE SEQUENCE</scope>
    <source>
        <strain evidence="1">Fred_18-Q3-R57-64_BAT3C.431</strain>
    </source>
</reference>
<gene>
    <name evidence="1" type="ORF">IPJ89_02755</name>
</gene>
<accession>A0A7T9DKS4</accession>
<evidence type="ECO:0000313" key="1">
    <source>
        <dbReference type="EMBL" id="QQR93134.1"/>
    </source>
</evidence>
<dbReference type="AlphaFoldDB" id="A0A7T9DKS4"/>
<dbReference type="PANTHER" id="PTHR40734:SF1">
    <property type="entry name" value="DNA-BINDING PROTEIN"/>
    <property type="match status" value="1"/>
</dbReference>
<dbReference type="SUPFAM" id="SSF160975">
    <property type="entry name" value="AF1531-like"/>
    <property type="match status" value="1"/>
</dbReference>
<dbReference type="EMBL" id="CP064981">
    <property type="protein sequence ID" value="QQR93134.1"/>
    <property type="molecule type" value="Genomic_DNA"/>
</dbReference>
<dbReference type="Proteomes" id="UP000596004">
    <property type="component" value="Chromosome"/>
</dbReference>
<sequence length="193" mass="22499">MNEERAIVLDFLPQGKSSSFKPEPLALVVGTAHFSLLEVAPKPNVDLKPMEEVYIGREERDKIDHIKRRVNYDDLTSTAKEELEKVVEKIIMIHEKKFVNFFNNAGSISLKRHQLELLPGIGKQHLEDILRERQAKPFESLKDIETRVKFLTSPLAILRRHIINELQGDEKFYLFARPPQVDEPEMSRGRRFR</sequence>
<dbReference type="Gene3D" id="2.40.50.140">
    <property type="entry name" value="Nucleic acid-binding proteins"/>
    <property type="match status" value="1"/>
</dbReference>
<dbReference type="Pfam" id="PF04919">
    <property type="entry name" value="DUF655"/>
    <property type="match status" value="1"/>
</dbReference>
<dbReference type="PANTHER" id="PTHR40734">
    <property type="entry name" value="TRNA-SPECIFIC ADENOSINE DEAMINASE-RELATED"/>
    <property type="match status" value="1"/>
</dbReference>
<dbReference type="InterPro" id="IPR007003">
    <property type="entry name" value="DUF655"/>
</dbReference>